<protein>
    <submittedName>
        <fullName evidence="2">Uncharacterized protein</fullName>
    </submittedName>
</protein>
<feature type="compositionally biased region" description="Low complexity" evidence="1">
    <location>
        <begin position="43"/>
        <end position="64"/>
    </location>
</feature>
<sequence>MADKMDMSLDDIIKLNRSQRGGRGGGRGRGRAGSQGGRGGGAQAAARVNRGGGPIRNRPAIARGAAGGGAAGTGRRPTAGRNNFLTNGNTTFSTADLGVVPAWRRVGNCWCQIWTLECLMLIFRWFLASTGNRFW</sequence>
<feature type="compositionally biased region" description="Gly residues" evidence="1">
    <location>
        <begin position="21"/>
        <end position="42"/>
    </location>
</feature>
<evidence type="ECO:0000256" key="1">
    <source>
        <dbReference type="SAM" id="MobiDB-lite"/>
    </source>
</evidence>
<name>A0A9L0IXM9_EQUAS</name>
<keyword evidence="3" id="KW-1185">Reference proteome</keyword>
<accession>A0A9L0IXM9</accession>
<dbReference type="Ensembl" id="ENSEAST00005037828.1">
    <property type="protein sequence ID" value="ENSEASP00005042517.1"/>
    <property type="gene ID" value="ENSEASG00005034234.1"/>
</dbReference>
<dbReference type="AlphaFoldDB" id="A0A9L0IXM9"/>
<organism evidence="2 3">
    <name type="scientific">Equus asinus</name>
    <name type="common">Donkey</name>
    <name type="synonym">Equus africanus asinus</name>
    <dbReference type="NCBI Taxonomy" id="9793"/>
    <lineage>
        <taxon>Eukaryota</taxon>
        <taxon>Metazoa</taxon>
        <taxon>Chordata</taxon>
        <taxon>Craniata</taxon>
        <taxon>Vertebrata</taxon>
        <taxon>Euteleostomi</taxon>
        <taxon>Mammalia</taxon>
        <taxon>Eutheria</taxon>
        <taxon>Laurasiatheria</taxon>
        <taxon>Perissodactyla</taxon>
        <taxon>Equidae</taxon>
        <taxon>Equus</taxon>
    </lineage>
</organism>
<evidence type="ECO:0000313" key="2">
    <source>
        <dbReference type="Ensembl" id="ENSEASP00005042517.1"/>
    </source>
</evidence>
<evidence type="ECO:0000313" key="3">
    <source>
        <dbReference type="Proteomes" id="UP000694387"/>
    </source>
</evidence>
<proteinExistence type="predicted"/>
<reference evidence="2 3" key="1">
    <citation type="journal article" date="2020" name="Nat. Commun.">
        <title>Donkey genomes provide new insights into domestication and selection for coat color.</title>
        <authorList>
            <person name="Wang"/>
            <person name="C."/>
            <person name="Li"/>
            <person name="H."/>
            <person name="Guo"/>
            <person name="Y."/>
            <person name="Huang"/>
            <person name="J."/>
            <person name="Sun"/>
            <person name="Y."/>
            <person name="Min"/>
            <person name="J."/>
            <person name="Wang"/>
            <person name="J."/>
            <person name="Fang"/>
            <person name="X."/>
            <person name="Zhao"/>
            <person name="Z."/>
            <person name="Wang"/>
            <person name="S."/>
            <person name="Zhang"/>
            <person name="Y."/>
            <person name="Liu"/>
            <person name="Q."/>
            <person name="Jiang"/>
            <person name="Q."/>
            <person name="Wang"/>
            <person name="X."/>
            <person name="Guo"/>
            <person name="Y."/>
            <person name="Yang"/>
            <person name="C."/>
            <person name="Wang"/>
            <person name="Y."/>
            <person name="Tian"/>
            <person name="F."/>
            <person name="Zhuang"/>
            <person name="G."/>
            <person name="Fan"/>
            <person name="Y."/>
            <person name="Gao"/>
            <person name="Q."/>
            <person name="Li"/>
            <person name="Y."/>
            <person name="Ju"/>
            <person name="Z."/>
            <person name="Li"/>
            <person name="J."/>
            <person name="Li"/>
            <person name="R."/>
            <person name="Hou"/>
            <person name="M."/>
            <person name="Yang"/>
            <person name="G."/>
            <person name="Liu"/>
            <person name="G."/>
            <person name="Liu"/>
            <person name="W."/>
            <person name="Guo"/>
            <person name="J."/>
            <person name="Pan"/>
            <person name="S."/>
            <person name="Fan"/>
            <person name="G."/>
            <person name="Zhang"/>
            <person name="W."/>
            <person name="Zhang"/>
            <person name="R."/>
            <person name="Yu"/>
            <person name="J."/>
            <person name="Zhang"/>
            <person name="X."/>
            <person name="Yin"/>
            <person name="Q."/>
            <person name="Ji"/>
            <person name="C."/>
            <person name="Jin"/>
            <person name="Y."/>
            <person name="Yue"/>
            <person name="G."/>
            <person name="Liu"/>
            <person name="M."/>
            <person name="Xu"/>
            <person name="J."/>
            <person name="Liu"/>
            <person name="S."/>
            <person name="Jordana"/>
            <person name="J."/>
            <person name="Noce"/>
            <person name="A."/>
            <person name="Amills"/>
            <person name="M."/>
            <person name="Wu"/>
            <person name="D.D."/>
            <person name="Li"/>
            <person name="S."/>
            <person name="Zhou"/>
            <person name="X. and Zhong"/>
            <person name="J."/>
        </authorList>
    </citation>
    <scope>NUCLEOTIDE SEQUENCE [LARGE SCALE GENOMIC DNA]</scope>
</reference>
<reference evidence="2" key="2">
    <citation type="submission" date="2025-08" db="UniProtKB">
        <authorList>
            <consortium name="Ensembl"/>
        </authorList>
    </citation>
    <scope>IDENTIFICATION</scope>
</reference>
<feature type="compositionally biased region" description="Low complexity" evidence="1">
    <location>
        <begin position="73"/>
        <end position="82"/>
    </location>
</feature>
<reference evidence="2" key="3">
    <citation type="submission" date="2025-09" db="UniProtKB">
        <authorList>
            <consortium name="Ensembl"/>
        </authorList>
    </citation>
    <scope>IDENTIFICATION</scope>
</reference>
<dbReference type="Proteomes" id="UP000694387">
    <property type="component" value="Chromosome 13"/>
</dbReference>
<feature type="region of interest" description="Disordered" evidence="1">
    <location>
        <begin position="15"/>
        <end position="87"/>
    </location>
</feature>